<dbReference type="EMBL" id="AP025315">
    <property type="protein sequence ID" value="BDD11453.1"/>
    <property type="molecule type" value="Genomic_DNA"/>
</dbReference>
<dbReference type="Gene3D" id="3.30.1330.60">
    <property type="entry name" value="OmpA-like domain"/>
    <property type="match status" value="1"/>
</dbReference>
<dbReference type="PANTHER" id="PTHR30329">
    <property type="entry name" value="STATOR ELEMENT OF FLAGELLAR MOTOR COMPLEX"/>
    <property type="match status" value="1"/>
</dbReference>
<dbReference type="InterPro" id="IPR019861">
    <property type="entry name" value="PorP/SprF_Bacteroidetes"/>
</dbReference>
<dbReference type="NCBIfam" id="TIGR03519">
    <property type="entry name" value="T9SS_PorP_fam"/>
    <property type="match status" value="1"/>
</dbReference>
<reference evidence="8 9" key="1">
    <citation type="submission" date="2021-12" db="EMBL/GenBank/DDBJ databases">
        <title>Genome sequencing of bacteria with rrn-lacking chromosome and rrn-plasmid.</title>
        <authorList>
            <person name="Anda M."/>
            <person name="Iwasaki W."/>
        </authorList>
    </citation>
    <scope>NUCLEOTIDE SEQUENCE [LARGE SCALE GENOMIC DNA]</scope>
    <source>
        <strain evidence="8 9">DSM 100852</strain>
        <plasmid evidence="8 9">pFA1</plasmid>
    </source>
</reference>
<dbReference type="CDD" id="cd07185">
    <property type="entry name" value="OmpA_C-like"/>
    <property type="match status" value="1"/>
</dbReference>
<comment type="subcellular location">
    <subcellularLocation>
        <location evidence="1">Cell outer membrane</location>
    </subcellularLocation>
</comment>
<dbReference type="InterPro" id="IPR050330">
    <property type="entry name" value="Bact_OuterMem_StrucFunc"/>
</dbReference>
<dbReference type="InterPro" id="IPR036737">
    <property type="entry name" value="OmpA-like_sf"/>
</dbReference>
<accession>A0AAU9D614</accession>
<dbReference type="Pfam" id="PF00691">
    <property type="entry name" value="OmpA"/>
    <property type="match status" value="1"/>
</dbReference>
<gene>
    <name evidence="8" type="ORF">FUAX_38850</name>
</gene>
<keyword evidence="3" id="KW-0998">Cell outer membrane</keyword>
<dbReference type="PROSITE" id="PS51123">
    <property type="entry name" value="OMPA_2"/>
    <property type="match status" value="1"/>
</dbReference>
<evidence type="ECO:0000256" key="4">
    <source>
        <dbReference type="PROSITE-ProRule" id="PRU00473"/>
    </source>
</evidence>
<dbReference type="KEGG" id="fax:FUAX_38850"/>
<organism evidence="8 9">
    <name type="scientific">Fulvitalea axinellae</name>
    <dbReference type="NCBI Taxonomy" id="1182444"/>
    <lineage>
        <taxon>Bacteria</taxon>
        <taxon>Pseudomonadati</taxon>
        <taxon>Bacteroidota</taxon>
        <taxon>Cytophagia</taxon>
        <taxon>Cytophagales</taxon>
        <taxon>Persicobacteraceae</taxon>
        <taxon>Fulvitalea</taxon>
    </lineage>
</organism>
<feature type="signal peptide" evidence="6">
    <location>
        <begin position="1"/>
        <end position="23"/>
    </location>
</feature>
<evidence type="ECO:0000313" key="9">
    <source>
        <dbReference type="Proteomes" id="UP001348817"/>
    </source>
</evidence>
<dbReference type="AlphaFoldDB" id="A0AAU9D614"/>
<sequence length="550" mass="62807">MKQTITRIFAVLALAFITFTAHAQQARYSLFDISKAQFNPASIADGTINGNALYRTQWMGNSVQLNSFALGFSYPFRLFKENGPLIAVGLSALSDNTRGDGSLKQVDYGGQLAVSFSAGKGNYLMLGAGLEKIDYRLDADRWRTGSQFVPWEGFSGDMPSLEPGENMGDATFSLGAGAEWLSVDPKGREKFRVGFSATNINNPSMEWSAENTYDYPMLFSFYGKARVLDKNRWQLSPTVLAQTQAGNLRFMGGVEARLSMNRRSKISGIMMRGAYISEFGPHYGLGVEMGPWQIWLAADQAMGERTPAIQSAGEVALVYRRVSEKVFFKLDKNKKSKKVKKKKKRKSKKKKYKKRRKSKKRYRKSRKRRNRGWFGRRRRRPKRRKKRTVTRAKTNRTVVKNTAKTMKKRTMPNRLPIIAREVDTNSLMINYRTEETLRTIMNNRKMTVRFSAVNSSAVTQKEREMIKSLLESHGNDYSNVVLIGHTDETGAKKYNEKLGLQRAEMVKQLLIEMGVNPEKIRLESKGESEPIFTEKNKQFLNRRVDIQFEK</sequence>
<evidence type="ECO:0000256" key="6">
    <source>
        <dbReference type="SAM" id="SignalP"/>
    </source>
</evidence>
<keyword evidence="6" id="KW-0732">Signal</keyword>
<dbReference type="PRINTS" id="PR01021">
    <property type="entry name" value="OMPADOMAIN"/>
</dbReference>
<evidence type="ECO:0000259" key="7">
    <source>
        <dbReference type="PROSITE" id="PS51123"/>
    </source>
</evidence>
<evidence type="ECO:0000256" key="1">
    <source>
        <dbReference type="ARBA" id="ARBA00004442"/>
    </source>
</evidence>
<dbReference type="InterPro" id="IPR006664">
    <property type="entry name" value="OMP_bac"/>
</dbReference>
<evidence type="ECO:0000256" key="2">
    <source>
        <dbReference type="ARBA" id="ARBA00023136"/>
    </source>
</evidence>
<feature type="region of interest" description="Disordered" evidence="5">
    <location>
        <begin position="333"/>
        <end position="394"/>
    </location>
</feature>
<keyword evidence="8" id="KW-0614">Plasmid</keyword>
<dbReference type="SUPFAM" id="SSF103088">
    <property type="entry name" value="OmpA-like"/>
    <property type="match status" value="1"/>
</dbReference>
<keyword evidence="9" id="KW-1185">Reference proteome</keyword>
<name>A0AAU9D614_9BACT</name>
<geneLocation type="plasmid" evidence="8 9">
    <name>pFA1</name>
</geneLocation>
<evidence type="ECO:0000256" key="5">
    <source>
        <dbReference type="SAM" id="MobiDB-lite"/>
    </source>
</evidence>
<evidence type="ECO:0000313" key="8">
    <source>
        <dbReference type="EMBL" id="BDD11453.1"/>
    </source>
</evidence>
<protein>
    <recommendedName>
        <fullName evidence="7">OmpA-like domain-containing protein</fullName>
    </recommendedName>
</protein>
<dbReference type="InterPro" id="IPR006665">
    <property type="entry name" value="OmpA-like"/>
</dbReference>
<dbReference type="PANTHER" id="PTHR30329:SF21">
    <property type="entry name" value="LIPOPROTEIN YIAD-RELATED"/>
    <property type="match status" value="1"/>
</dbReference>
<feature type="domain" description="OmpA-like" evidence="7">
    <location>
        <begin position="435"/>
        <end position="550"/>
    </location>
</feature>
<proteinExistence type="predicted"/>
<keyword evidence="2 4" id="KW-0472">Membrane</keyword>
<dbReference type="Proteomes" id="UP001348817">
    <property type="component" value="Plasmid pFA1"/>
</dbReference>
<dbReference type="GO" id="GO:0009279">
    <property type="term" value="C:cell outer membrane"/>
    <property type="evidence" value="ECO:0007669"/>
    <property type="project" value="UniProtKB-SubCell"/>
</dbReference>
<evidence type="ECO:0000256" key="3">
    <source>
        <dbReference type="ARBA" id="ARBA00023237"/>
    </source>
</evidence>
<dbReference type="Pfam" id="PF11751">
    <property type="entry name" value="PorP_SprF"/>
    <property type="match status" value="1"/>
</dbReference>
<feature type="compositionally biased region" description="Basic residues" evidence="5">
    <location>
        <begin position="334"/>
        <end position="394"/>
    </location>
</feature>
<feature type="chain" id="PRO_5043504859" description="OmpA-like domain-containing protein" evidence="6">
    <location>
        <begin position="24"/>
        <end position="550"/>
    </location>
</feature>